<evidence type="ECO:0000256" key="3">
    <source>
        <dbReference type="RuleBase" id="RU102079"/>
    </source>
</evidence>
<keyword evidence="1 3" id="KW-0430">Lectin</keyword>
<dbReference type="InterPro" id="IPR013320">
    <property type="entry name" value="ConA-like_dom_sf"/>
</dbReference>
<evidence type="ECO:0000256" key="5">
    <source>
        <dbReference type="SAM" id="Phobius"/>
    </source>
</evidence>
<dbReference type="PANTHER" id="PTHR11346">
    <property type="entry name" value="GALECTIN"/>
    <property type="match status" value="1"/>
</dbReference>
<feature type="compositionally biased region" description="Low complexity" evidence="4">
    <location>
        <begin position="233"/>
        <end position="243"/>
    </location>
</feature>
<comment type="caution">
    <text evidence="7">The sequence shown here is derived from an EMBL/GenBank/DDBJ whole genome shotgun (WGS) entry which is preliminary data.</text>
</comment>
<feature type="compositionally biased region" description="Pro residues" evidence="4">
    <location>
        <begin position="210"/>
        <end position="232"/>
    </location>
</feature>
<feature type="transmembrane region" description="Helical" evidence="5">
    <location>
        <begin position="280"/>
        <end position="305"/>
    </location>
</feature>
<proteinExistence type="predicted"/>
<evidence type="ECO:0000313" key="8">
    <source>
        <dbReference type="Proteomes" id="UP001142055"/>
    </source>
</evidence>
<feature type="compositionally biased region" description="Pro residues" evidence="4">
    <location>
        <begin position="192"/>
        <end position="202"/>
    </location>
</feature>
<dbReference type="OMA" id="HFTEFHY"/>
<feature type="region of interest" description="Disordered" evidence="4">
    <location>
        <begin position="186"/>
        <end position="277"/>
    </location>
</feature>
<keyword evidence="5" id="KW-0472">Membrane</keyword>
<dbReference type="Pfam" id="PF00337">
    <property type="entry name" value="Gal-bind_lectin"/>
    <property type="match status" value="1"/>
</dbReference>
<evidence type="ECO:0000256" key="2">
    <source>
        <dbReference type="ARBA" id="ARBA00022737"/>
    </source>
</evidence>
<dbReference type="GO" id="GO:0030246">
    <property type="term" value="F:carbohydrate binding"/>
    <property type="evidence" value="ECO:0007669"/>
    <property type="project" value="UniProtKB-UniRule"/>
</dbReference>
<feature type="domain" description="Galectin" evidence="6">
    <location>
        <begin position="10"/>
        <end position="143"/>
    </location>
</feature>
<reference evidence="7" key="1">
    <citation type="submission" date="2022-12" db="EMBL/GenBank/DDBJ databases">
        <title>Genome assemblies of Blomia tropicalis.</title>
        <authorList>
            <person name="Cui Y."/>
        </authorList>
    </citation>
    <scope>NUCLEOTIDE SEQUENCE</scope>
    <source>
        <tissue evidence="7">Adult mites</tissue>
    </source>
</reference>
<accession>A0A9Q0RL69</accession>
<dbReference type="InterPro" id="IPR044156">
    <property type="entry name" value="Galectin-like"/>
</dbReference>
<name>A0A9Q0RL69_BLOTA</name>
<dbReference type="SUPFAM" id="SSF49899">
    <property type="entry name" value="Concanavalin A-like lectins/glucanases"/>
    <property type="match status" value="1"/>
</dbReference>
<dbReference type="PROSITE" id="PS51304">
    <property type="entry name" value="GALECTIN"/>
    <property type="match status" value="1"/>
</dbReference>
<evidence type="ECO:0000256" key="1">
    <source>
        <dbReference type="ARBA" id="ARBA00022734"/>
    </source>
</evidence>
<dbReference type="AlphaFoldDB" id="A0A9Q0RL69"/>
<sequence length="384" mass="39456">MYITNPSLPYCSPIGSRLTPGSLIRITGTVSSYATTFAINLQCGPSVNPRDDVALHLSPVFTSPPRIVRNTIQSNRWGPEESFGGLPLSTGSSFEFLILIETSEFKIALNGNHFTEFHYRLPIERVTHIAVDGDCTISTIKLEGTPYSSASAPPPIDNVPYASAPPPYPVGGLAGMGPGLYPSLDSSGMAPYPQPQTNPYPPSGAYQPPGAYPPTGPYPPSGPYPSAGPYPTNPAGAYPQGGYAPPGPYPSGGYPSAGSNIPAPPPPGYPQGGSSSNKGIGGMIGSAIGGLTAGAAATSIGSALFGNKHSKHHAPHGMGHKKSSPLPMGALAAGAGALGIGALGAAALSHVHPFKKVKKAFKHKHKGWSHKGWSSSSSSSEEEE</sequence>
<dbReference type="FunFam" id="2.60.120.200:FF:000124">
    <property type="entry name" value="Galectin-4"/>
    <property type="match status" value="1"/>
</dbReference>
<organism evidence="7 8">
    <name type="scientific">Blomia tropicalis</name>
    <name type="common">Mite</name>
    <dbReference type="NCBI Taxonomy" id="40697"/>
    <lineage>
        <taxon>Eukaryota</taxon>
        <taxon>Metazoa</taxon>
        <taxon>Ecdysozoa</taxon>
        <taxon>Arthropoda</taxon>
        <taxon>Chelicerata</taxon>
        <taxon>Arachnida</taxon>
        <taxon>Acari</taxon>
        <taxon>Acariformes</taxon>
        <taxon>Sarcoptiformes</taxon>
        <taxon>Astigmata</taxon>
        <taxon>Glycyphagoidea</taxon>
        <taxon>Echimyopodidae</taxon>
        <taxon>Blomia</taxon>
    </lineage>
</organism>
<dbReference type="PANTHER" id="PTHR11346:SF176">
    <property type="entry name" value="32 KDA BETA-GALACTOSIDE-BINDING LECTIN LEC-3"/>
    <property type="match status" value="1"/>
</dbReference>
<gene>
    <name evidence="7" type="ORF">RDWZM_009563</name>
</gene>
<dbReference type="InterPro" id="IPR001079">
    <property type="entry name" value="Galectin_CRD"/>
</dbReference>
<keyword evidence="8" id="KW-1185">Reference proteome</keyword>
<dbReference type="EMBL" id="JAPWDV010000003">
    <property type="protein sequence ID" value="KAJ6218406.1"/>
    <property type="molecule type" value="Genomic_DNA"/>
</dbReference>
<keyword evidence="5" id="KW-1133">Transmembrane helix</keyword>
<dbReference type="CDD" id="cd00070">
    <property type="entry name" value="GLECT"/>
    <property type="match status" value="1"/>
</dbReference>
<evidence type="ECO:0000313" key="7">
    <source>
        <dbReference type="EMBL" id="KAJ6218406.1"/>
    </source>
</evidence>
<dbReference type="OrthoDB" id="6251307at2759"/>
<dbReference type="SMART" id="SM00908">
    <property type="entry name" value="Gal-bind_lectin"/>
    <property type="match status" value="1"/>
</dbReference>
<feature type="compositionally biased region" description="Low complexity" evidence="4">
    <location>
        <begin position="251"/>
        <end position="261"/>
    </location>
</feature>
<evidence type="ECO:0000259" key="6">
    <source>
        <dbReference type="PROSITE" id="PS51304"/>
    </source>
</evidence>
<keyword evidence="2" id="KW-0677">Repeat</keyword>
<protein>
    <recommendedName>
        <fullName evidence="3">Galectin</fullName>
    </recommendedName>
</protein>
<feature type="transmembrane region" description="Helical" evidence="5">
    <location>
        <begin position="326"/>
        <end position="348"/>
    </location>
</feature>
<feature type="compositionally biased region" description="Low complexity" evidence="4">
    <location>
        <begin position="370"/>
        <end position="384"/>
    </location>
</feature>
<dbReference type="Proteomes" id="UP001142055">
    <property type="component" value="Chromosome 3"/>
</dbReference>
<dbReference type="Gene3D" id="2.60.120.200">
    <property type="match status" value="1"/>
</dbReference>
<feature type="region of interest" description="Disordered" evidence="4">
    <location>
        <begin position="362"/>
        <end position="384"/>
    </location>
</feature>
<evidence type="ECO:0000256" key="4">
    <source>
        <dbReference type="SAM" id="MobiDB-lite"/>
    </source>
</evidence>
<dbReference type="SMART" id="SM00276">
    <property type="entry name" value="GLECT"/>
    <property type="match status" value="1"/>
</dbReference>
<keyword evidence="5" id="KW-0812">Transmembrane</keyword>
<dbReference type="GO" id="GO:0016936">
    <property type="term" value="F:galactoside binding"/>
    <property type="evidence" value="ECO:0007669"/>
    <property type="project" value="TreeGrafter"/>
</dbReference>